<comment type="caution">
    <text evidence="1">The sequence shown here is derived from an EMBL/GenBank/DDBJ whole genome shotgun (WGS) entry which is preliminary data.</text>
</comment>
<proteinExistence type="predicted"/>
<name>A0AAW5N053_9ESCH</name>
<dbReference type="PANTHER" id="PTHR13696:SF98">
    <property type="entry name" value="PLASMID PARTITION PROTEIN A"/>
    <property type="match status" value="1"/>
</dbReference>
<dbReference type="CDD" id="cd02042">
    <property type="entry name" value="ParAB_family"/>
    <property type="match status" value="1"/>
</dbReference>
<gene>
    <name evidence="1" type="ORF">NVV43_29885</name>
</gene>
<protein>
    <submittedName>
        <fullName evidence="1">ParA family protein</fullName>
    </submittedName>
</protein>
<feature type="non-terminal residue" evidence="1">
    <location>
        <position position="1"/>
    </location>
</feature>
<dbReference type="AlphaFoldDB" id="A0AAW5N053"/>
<evidence type="ECO:0000313" key="2">
    <source>
        <dbReference type="Proteomes" id="UP001206878"/>
    </source>
</evidence>
<evidence type="ECO:0000313" key="1">
    <source>
        <dbReference type="EMBL" id="MCR6679641.1"/>
    </source>
</evidence>
<dbReference type="InterPro" id="IPR027417">
    <property type="entry name" value="P-loop_NTPase"/>
</dbReference>
<organism evidence="1 2">
    <name type="scientific">Escherichia marmotae</name>
    <dbReference type="NCBI Taxonomy" id="1499973"/>
    <lineage>
        <taxon>Bacteria</taxon>
        <taxon>Pseudomonadati</taxon>
        <taxon>Pseudomonadota</taxon>
        <taxon>Gammaproteobacteria</taxon>
        <taxon>Enterobacterales</taxon>
        <taxon>Enterobacteriaceae</taxon>
        <taxon>Escherichia</taxon>
    </lineage>
</organism>
<sequence length="80" mass="8879">AGDYDFVFIDTGPHLDPFLLNGLAASDLLLTPTPPAQVDFHSTLKYLTRLPEMLERLEEEGVEPRLSASIGFMSKMTGKR</sequence>
<reference evidence="1" key="1">
    <citation type="submission" date="2022-07" db="EMBL/GenBank/DDBJ databases">
        <title>Diversity of ethanolamine utilization by human commensal Escherichia coli.</title>
        <authorList>
            <person name="Jubelin G."/>
        </authorList>
    </citation>
    <scope>NUCLEOTIDE SEQUENCE</scope>
    <source>
        <strain evidence="1">S1</strain>
    </source>
</reference>
<feature type="non-terminal residue" evidence="1">
    <location>
        <position position="80"/>
    </location>
</feature>
<dbReference type="EMBL" id="JANPXH010001552">
    <property type="protein sequence ID" value="MCR6679641.1"/>
    <property type="molecule type" value="Genomic_DNA"/>
</dbReference>
<accession>A0AAW5N053</accession>
<dbReference type="SUPFAM" id="SSF52540">
    <property type="entry name" value="P-loop containing nucleoside triphosphate hydrolases"/>
    <property type="match status" value="1"/>
</dbReference>
<dbReference type="Gene3D" id="3.40.50.300">
    <property type="entry name" value="P-loop containing nucleotide triphosphate hydrolases"/>
    <property type="match status" value="1"/>
</dbReference>
<dbReference type="InterPro" id="IPR050678">
    <property type="entry name" value="DNA_Partitioning_ATPase"/>
</dbReference>
<dbReference type="PANTHER" id="PTHR13696">
    <property type="entry name" value="P-LOOP CONTAINING NUCLEOSIDE TRIPHOSPHATE HYDROLASE"/>
    <property type="match status" value="1"/>
</dbReference>
<dbReference type="Proteomes" id="UP001206878">
    <property type="component" value="Unassembled WGS sequence"/>
</dbReference>